<dbReference type="InterPro" id="IPR029358">
    <property type="entry name" value="CFAP96"/>
</dbReference>
<name>A0AAV1IGT8_9CHLO</name>
<evidence type="ECO:0000256" key="1">
    <source>
        <dbReference type="SAM" id="MobiDB-lite"/>
    </source>
</evidence>
<keyword evidence="3" id="KW-1185">Reference proteome</keyword>
<evidence type="ECO:0000313" key="3">
    <source>
        <dbReference type="Proteomes" id="UP001314263"/>
    </source>
</evidence>
<dbReference type="Proteomes" id="UP001314263">
    <property type="component" value="Unassembled WGS sequence"/>
</dbReference>
<evidence type="ECO:0008006" key="4">
    <source>
        <dbReference type="Google" id="ProtNLM"/>
    </source>
</evidence>
<dbReference type="Pfam" id="PF15239">
    <property type="entry name" value="CFAP96-like"/>
    <property type="match status" value="1"/>
</dbReference>
<dbReference type="AlphaFoldDB" id="A0AAV1IGT8"/>
<reference evidence="2 3" key="1">
    <citation type="submission" date="2023-10" db="EMBL/GenBank/DDBJ databases">
        <authorList>
            <person name="Maclean D."/>
            <person name="Macfadyen A."/>
        </authorList>
    </citation>
    <scope>NUCLEOTIDE SEQUENCE [LARGE SCALE GENOMIC DNA]</scope>
</reference>
<organism evidence="2 3">
    <name type="scientific">Coccomyxa viridis</name>
    <dbReference type="NCBI Taxonomy" id="1274662"/>
    <lineage>
        <taxon>Eukaryota</taxon>
        <taxon>Viridiplantae</taxon>
        <taxon>Chlorophyta</taxon>
        <taxon>core chlorophytes</taxon>
        <taxon>Trebouxiophyceae</taxon>
        <taxon>Trebouxiophyceae incertae sedis</taxon>
        <taxon>Coccomyxaceae</taxon>
        <taxon>Coccomyxa</taxon>
    </lineage>
</organism>
<feature type="compositionally biased region" description="Low complexity" evidence="1">
    <location>
        <begin position="149"/>
        <end position="162"/>
    </location>
</feature>
<comment type="caution">
    <text evidence="2">The sequence shown here is derived from an EMBL/GenBank/DDBJ whole genome shotgun (WGS) entry which is preliminary data.</text>
</comment>
<sequence length="204" mass="21786">MKRATAPQAGEVHGTISGRFEHIPDASQKRLVKGRIPTQLKNFVTRQAPAATIGQLKGAEGVAGEYAYHADPYTSGQHRTAVEATEASHGRQPFKASCGGRLGGAFNKLQYEALGPSKARRATQNSLRPFKPSHAGRSSAFSADPEYMACPAPKAASAQAGKGKVDKHMPSWRPTHGSVTSATPSILVKNLRQCQLVFRAQSLL</sequence>
<feature type="region of interest" description="Disordered" evidence="1">
    <location>
        <begin position="1"/>
        <end position="21"/>
    </location>
</feature>
<protein>
    <recommendedName>
        <fullName evidence="4">Flagellar associated protein</fullName>
    </recommendedName>
</protein>
<dbReference type="EMBL" id="CAUYUE010000014">
    <property type="protein sequence ID" value="CAK0786392.1"/>
    <property type="molecule type" value="Genomic_DNA"/>
</dbReference>
<gene>
    <name evidence="2" type="ORF">CVIRNUC_009605</name>
</gene>
<feature type="region of interest" description="Disordered" evidence="1">
    <location>
        <begin position="117"/>
        <end position="180"/>
    </location>
</feature>
<evidence type="ECO:0000313" key="2">
    <source>
        <dbReference type="EMBL" id="CAK0786392.1"/>
    </source>
</evidence>
<accession>A0AAV1IGT8</accession>
<proteinExistence type="predicted"/>